<protein>
    <submittedName>
        <fullName evidence="2">Uncharacterized protein</fullName>
    </submittedName>
</protein>
<accession>A0A9X0Y9Z8</accession>
<dbReference type="Proteomes" id="UP001154860">
    <property type="component" value="Unassembled WGS sequence"/>
</dbReference>
<reference evidence="2 3" key="1">
    <citation type="journal article" date="2021" name="Int. J. Syst. Evol. Microbiol.">
        <title>Pseudomonas lactucae sp. nov., a pathogen causing bacterial rot of lettuce in Japan.</title>
        <authorList>
            <person name="Sawada H."/>
            <person name="Fujikawa T."/>
            <person name="Satou M."/>
        </authorList>
    </citation>
    <scope>NUCLEOTIDE SEQUENCE [LARGE SCALE GENOMIC DNA]</scope>
    <source>
        <strain evidence="2 3">MAFF 301381</strain>
    </source>
</reference>
<dbReference type="EMBL" id="JAFHKJ010000019">
    <property type="protein sequence ID" value="MBN2975339.1"/>
    <property type="molecule type" value="Genomic_DNA"/>
</dbReference>
<gene>
    <name evidence="2" type="ORF">JWR99_04810</name>
</gene>
<feature type="coiled-coil region" evidence="1">
    <location>
        <begin position="1384"/>
        <end position="1447"/>
    </location>
</feature>
<evidence type="ECO:0000313" key="3">
    <source>
        <dbReference type="Proteomes" id="UP001154860"/>
    </source>
</evidence>
<comment type="caution">
    <text evidence="2">The sequence shown here is derived from an EMBL/GenBank/DDBJ whole genome shotgun (WGS) entry which is preliminary data.</text>
</comment>
<keyword evidence="1" id="KW-0175">Coiled coil</keyword>
<reference evidence="2 3" key="2">
    <citation type="journal article" date="2023" name="Plant Pathol.">
        <title>Dismantling and reorganizing Pseudomonas marginalis sensu#lato.</title>
        <authorList>
            <person name="Sawada H."/>
            <person name="Fujikawa T."/>
            <person name="Satou M."/>
        </authorList>
    </citation>
    <scope>NUCLEOTIDE SEQUENCE [LARGE SCALE GENOMIC DNA]</scope>
    <source>
        <strain evidence="2 3">MAFF 301381</strain>
    </source>
</reference>
<sequence>MAAHFASRPTLRAVVAQLLNAQIKHVYPQLAFDISDTSLAVPRSAATAQYDLTPLLDLALDHLANGTELDFTERDGKPCRLFKSSNFTDVRYLDSTTGRSVAPDLQAIELAILGLRANLKTAYAQALSQYWGQPAFAPDADSNASPNHWAWLSDTLNDTLRIAGLKQPGLDAQQRQTLDQVTQYPDPADRQRAAGDDAAQVFVVSSTLSKGEISHQVQSPDLLITRQVDGRTVVLHTSAAGVITPYPSLEAFAVAWERQLAQRFEFDRLSWKCSAPDGNVFDTQAAVILAQQLQHIQAIQLPAHGSVDALEQLFAQAGDPAPWFANTAPLSSPRLEPMKRNMPDWLTRASDAEQFSYQRHALALASSMQRNQGRTFLTDIPDIRTFARQQLDEQLRADGYTADDLEITFQVPVGDMGSGYIEPVRMSLVDMALENLAGLPNGAMSIRVRGAPVDDPHLSQRLKDVISQVDIGRTYPALLNRHLLGTDAQARARETLFVEQVPIQLNMQAMELKLRGQAGLTDQGCRMIEAAMRPGSGPREVDGQSITVRPLAFIRKPGATPDIVENMFLIEPQDSTRGPHILYRPQLTPSLQEFASRDALLKAIQAPGPLQQSILAWLPDDKARAVYGNGGFHTPHIARYGVFNEFDAPETPTPTVLATDGYAAAQALHQDVLNGDLLKHLFTANANSLVTLAQGQSTSNAQSRWASHKQLGWLLFNTLLPILRGPGAMVGWLAQLASVENDIQQIADPGHRDPTAATVDLLLNLAMLLTHSRPASATSRTDHTIPFEQRPDVAVPLARTQEADVSAQTALIHQAPTDTFVEQAGGTFDFAFSSPRRLTAAQQERLNAFSVPAPDTPGAPLSSGATKGLYSIDAQLYARIDRQWFRVAHDTEGVVIIDQHDQTRTGPALASDDQGHWRIDTRPRLRGGMPKTKLKARLENSLRAKEQNDLLYRNSYAELLQHARAHETATAALSGDFGQYELVQKELATLWKLANSEVGEQFSTRYRQQLNIADARLSDLKQKLNDLQSLTRTVLEAGEKTIAIISPKKISGADDLSEYKQDRSQIYESLLRTVGNIKTFQQYLFNESNLRAASGAPMSELFKVAKQGVPHAYDELVEAFEVTYQNRQALWQTKCDVSALFEKWTRDSPFGNKHAQAFLKSRNIKPPAISALADRLSMLVNLKELSIDRTASAQGADNQFQLNRFSATQVIPVNQSFLAQREYQGYSLNERKAALQTIIDTYRQMQSDSVFLYDNHPSMFRAEYHKLFNSHLSGIIAEAEADLSEVIREEQHLIPVSAAQSEKQNKPHNQRVFNTRDKQTLIGTLKPPEQGPGYSFNVIEVVNPETNEPIATYYEHPNEHEWVKVRFGDNQPPQTPQPSSPKPLATYKAQAEKLLEDAANTERTILFQKKKLSDPQRRDTVNPLDWNDMLQDQADKLEQIARQTEASHGKRPEATELVAQWRASASELRKKARQHCADGYKVLPPKPENVDFLWRHGFVDINLVRRDIPTKSGDVFTEYAVRDKGKIDVLWYAHFHYPEKGAPRGSYTAAHLKIPSQRTKTQKDLIREASNHEVERIIRSRIAAPLDEKLFLKL</sequence>
<name>A0A9X0Y9Z8_9PSED</name>
<organism evidence="2 3">
    <name type="scientific">Pseudomonas lactucae</name>
    <dbReference type="NCBI Taxonomy" id="2813360"/>
    <lineage>
        <taxon>Bacteria</taxon>
        <taxon>Pseudomonadati</taxon>
        <taxon>Pseudomonadota</taxon>
        <taxon>Gammaproteobacteria</taxon>
        <taxon>Pseudomonadales</taxon>
        <taxon>Pseudomonadaceae</taxon>
        <taxon>Pseudomonas</taxon>
    </lineage>
</organism>
<evidence type="ECO:0000256" key="1">
    <source>
        <dbReference type="SAM" id="Coils"/>
    </source>
</evidence>
<evidence type="ECO:0000313" key="2">
    <source>
        <dbReference type="EMBL" id="MBN2975339.1"/>
    </source>
</evidence>
<proteinExistence type="predicted"/>
<keyword evidence="3" id="KW-1185">Reference proteome</keyword>
<feature type="coiled-coil region" evidence="1">
    <location>
        <begin position="1003"/>
        <end position="1030"/>
    </location>
</feature>